<dbReference type="RefSeq" id="WP_096583944.1">
    <property type="nucleotide sequence ID" value="NZ_CAWNJS010000001.1"/>
</dbReference>
<dbReference type="SUPFAM" id="SSF52540">
    <property type="entry name" value="P-loop containing nucleoside triphosphate hydrolases"/>
    <property type="match status" value="1"/>
</dbReference>
<evidence type="ECO:0000259" key="1">
    <source>
        <dbReference type="Pfam" id="PF01656"/>
    </source>
</evidence>
<evidence type="ECO:0000313" key="3">
    <source>
        <dbReference type="Proteomes" id="UP000218785"/>
    </source>
</evidence>
<evidence type="ECO:0000313" key="2">
    <source>
        <dbReference type="EMBL" id="BAZ00485.1"/>
    </source>
</evidence>
<dbReference type="PANTHER" id="PTHR13696:SF96">
    <property type="entry name" value="COBQ_COBB_MIND_PARA NUCLEOTIDE BINDING DOMAIN-CONTAINING PROTEIN"/>
    <property type="match status" value="1"/>
</dbReference>
<dbReference type="InterPro" id="IPR002586">
    <property type="entry name" value="CobQ/CobB/MinD/ParA_Nub-bd_dom"/>
</dbReference>
<dbReference type="KEGG" id="ttq:NIES37_44770"/>
<dbReference type="InterPro" id="IPR050678">
    <property type="entry name" value="DNA_Partitioning_ATPase"/>
</dbReference>
<accession>A0A1Z4N485</accession>
<dbReference type="AlphaFoldDB" id="A0A1Z4N485"/>
<dbReference type="Proteomes" id="UP000218785">
    <property type="component" value="Chromosome"/>
</dbReference>
<name>A0A1Z4N485_9CYAN</name>
<organism evidence="2 3">
    <name type="scientific">Tolypothrix tenuis PCC 7101</name>
    <dbReference type="NCBI Taxonomy" id="231146"/>
    <lineage>
        <taxon>Bacteria</taxon>
        <taxon>Bacillati</taxon>
        <taxon>Cyanobacteriota</taxon>
        <taxon>Cyanophyceae</taxon>
        <taxon>Nostocales</taxon>
        <taxon>Tolypothrichaceae</taxon>
        <taxon>Tolypothrix</taxon>
    </lineage>
</organism>
<dbReference type="PANTHER" id="PTHR13696">
    <property type="entry name" value="P-LOOP CONTAINING NUCLEOSIDE TRIPHOSPHATE HYDROLASE"/>
    <property type="match status" value="1"/>
</dbReference>
<dbReference type="CDD" id="cd02042">
    <property type="entry name" value="ParAB_family"/>
    <property type="match status" value="1"/>
</dbReference>
<dbReference type="PIRSF" id="PIRSF009320">
    <property type="entry name" value="Nuc_binding_HP_1000"/>
    <property type="match status" value="1"/>
</dbReference>
<keyword evidence="3" id="KW-1185">Reference proteome</keyword>
<reference evidence="2 3" key="1">
    <citation type="submission" date="2017-06" db="EMBL/GenBank/DDBJ databases">
        <title>Genome sequencing of cyanobaciteial culture collection at National Institute for Environmental Studies (NIES).</title>
        <authorList>
            <person name="Hirose Y."/>
            <person name="Shimura Y."/>
            <person name="Fujisawa T."/>
            <person name="Nakamura Y."/>
            <person name="Kawachi M."/>
        </authorList>
    </citation>
    <scope>NUCLEOTIDE SEQUENCE [LARGE SCALE GENOMIC DNA]</scope>
    <source>
        <strain evidence="2 3">NIES-37</strain>
    </source>
</reference>
<proteinExistence type="predicted"/>
<dbReference type="Pfam" id="PF01656">
    <property type="entry name" value="CbiA"/>
    <property type="match status" value="1"/>
</dbReference>
<sequence>MPVIGFINQKGGCGKSTAAVHYICWLKQQGRKVFLVDSDAQRTSSQWVESLQRDIPYKAIPEPDQILEELPKLMEMYEWVVVDAPAALSEATRAVVLWCDLAVIPCQPTGVDLSSASDTVRLVRQAQAIRKGQPKALMFISRAIQGTRLKGEAVQFLQQIPDVTPVPQVIHQRQIVADAYGQASSVFDLSGKAAKEASEEYDSLFKVMESAL</sequence>
<dbReference type="InterPro" id="IPR027417">
    <property type="entry name" value="P-loop_NTPase"/>
</dbReference>
<dbReference type="EMBL" id="AP018248">
    <property type="protein sequence ID" value="BAZ00485.1"/>
    <property type="molecule type" value="Genomic_DNA"/>
</dbReference>
<dbReference type="Gene3D" id="3.40.50.300">
    <property type="entry name" value="P-loop containing nucleotide triphosphate hydrolases"/>
    <property type="match status" value="1"/>
</dbReference>
<gene>
    <name evidence="2" type="ORF">NIES37_44770</name>
</gene>
<protein>
    <recommendedName>
        <fullName evidence="1">CobQ/CobB/MinD/ParA nucleotide binding domain-containing protein</fullName>
    </recommendedName>
</protein>
<feature type="domain" description="CobQ/CobB/MinD/ParA nucleotide binding" evidence="1">
    <location>
        <begin position="6"/>
        <end position="183"/>
    </location>
</feature>